<gene>
    <name evidence="1" type="ORF">MRATA1EN22A_LOCUS20970</name>
</gene>
<protein>
    <submittedName>
        <fullName evidence="1">Uncharacterized protein</fullName>
    </submittedName>
</protein>
<accession>A0AC59ZP63</accession>
<reference evidence="1" key="1">
    <citation type="submission" date="2023-05" db="EMBL/GenBank/DDBJ databases">
        <authorList>
            <consortium name="ELIXIR-Norway"/>
        </authorList>
    </citation>
    <scope>NUCLEOTIDE SEQUENCE</scope>
</reference>
<sequence>MFFWNSLALSMIHGAMMKIKIQNISITPKSLLVDFVLILTFKIQNISITPCFSNNQYTRHLCSVTIALLAVEFHMDGSYTVICRFFYFKTQNPCCQMYQQMFLFYC</sequence>
<evidence type="ECO:0000313" key="1">
    <source>
        <dbReference type="EMBL" id="CAN0479885.1"/>
    </source>
</evidence>
<evidence type="ECO:0000313" key="2">
    <source>
        <dbReference type="Proteomes" id="UP001162501"/>
    </source>
</evidence>
<reference evidence="1" key="2">
    <citation type="submission" date="2025-03" db="EMBL/GenBank/DDBJ databases">
        <authorList>
            <consortium name="ELIXIR-Norway"/>
            <consortium name="Elixir Norway"/>
        </authorList>
    </citation>
    <scope>NUCLEOTIDE SEQUENCE</scope>
</reference>
<organism evidence="1 2">
    <name type="scientific">Rangifer tarandus platyrhynchus</name>
    <name type="common">Svalbard reindeer</name>
    <dbReference type="NCBI Taxonomy" id="3082113"/>
    <lineage>
        <taxon>Eukaryota</taxon>
        <taxon>Metazoa</taxon>
        <taxon>Chordata</taxon>
        <taxon>Craniata</taxon>
        <taxon>Vertebrata</taxon>
        <taxon>Euteleostomi</taxon>
        <taxon>Mammalia</taxon>
        <taxon>Eutheria</taxon>
        <taxon>Laurasiatheria</taxon>
        <taxon>Artiodactyla</taxon>
        <taxon>Ruminantia</taxon>
        <taxon>Pecora</taxon>
        <taxon>Cervidae</taxon>
        <taxon>Odocoileinae</taxon>
        <taxon>Rangifer</taxon>
    </lineage>
</organism>
<dbReference type="Proteomes" id="UP001162501">
    <property type="component" value="Chromosome 32"/>
</dbReference>
<name>A0AC59ZP63_RANTA</name>
<proteinExistence type="predicted"/>
<dbReference type="EMBL" id="OX596116">
    <property type="protein sequence ID" value="CAN0479885.1"/>
    <property type="molecule type" value="Genomic_DNA"/>
</dbReference>